<dbReference type="Gene3D" id="3.30.40.10">
    <property type="entry name" value="Zinc/RING finger domain, C3HC4 (zinc finger)"/>
    <property type="match status" value="1"/>
</dbReference>
<keyword evidence="6" id="KW-0227">DNA damage</keyword>
<organism evidence="14 15">
    <name type="scientific">Polypterus senegalus</name>
    <name type="common">Senegal bichir</name>
    <dbReference type="NCBI Taxonomy" id="55291"/>
    <lineage>
        <taxon>Eukaryota</taxon>
        <taxon>Metazoa</taxon>
        <taxon>Chordata</taxon>
        <taxon>Craniata</taxon>
        <taxon>Vertebrata</taxon>
        <taxon>Euteleostomi</taxon>
        <taxon>Actinopterygii</taxon>
        <taxon>Polypteriformes</taxon>
        <taxon>Polypteridae</taxon>
        <taxon>Polypterus</taxon>
    </lineage>
</organism>
<dbReference type="GO" id="GO:0031491">
    <property type="term" value="F:nucleosome binding"/>
    <property type="evidence" value="ECO:0007669"/>
    <property type="project" value="TreeGrafter"/>
</dbReference>
<evidence type="ECO:0000256" key="3">
    <source>
        <dbReference type="ARBA" id="ARBA00012483"/>
    </source>
</evidence>
<feature type="non-terminal residue" evidence="14">
    <location>
        <position position="635"/>
    </location>
</feature>
<gene>
    <name evidence="14" type="primary">Rnf169</name>
    <name evidence="14" type="ORF">GTO96_0013770</name>
</gene>
<evidence type="ECO:0000256" key="6">
    <source>
        <dbReference type="ARBA" id="ARBA00022763"/>
    </source>
</evidence>
<feature type="region of interest" description="Disordered" evidence="12">
    <location>
        <begin position="616"/>
        <end position="635"/>
    </location>
</feature>
<feature type="non-terminal residue" evidence="14">
    <location>
        <position position="1"/>
    </location>
</feature>
<dbReference type="GO" id="GO:0006302">
    <property type="term" value="P:double-strand break repair"/>
    <property type="evidence" value="ECO:0007669"/>
    <property type="project" value="TreeGrafter"/>
</dbReference>
<protein>
    <recommendedName>
        <fullName evidence="3">RING-type E3 ubiquitin transferase</fullName>
        <ecNumber evidence="3">2.3.2.27</ecNumber>
    </recommendedName>
</protein>
<evidence type="ECO:0000256" key="8">
    <source>
        <dbReference type="ARBA" id="ARBA00022786"/>
    </source>
</evidence>
<feature type="region of interest" description="Disordered" evidence="12">
    <location>
        <begin position="238"/>
        <end position="258"/>
    </location>
</feature>
<feature type="domain" description="RING-type" evidence="13">
    <location>
        <begin position="36"/>
        <end position="75"/>
    </location>
</feature>
<dbReference type="SMART" id="SM00184">
    <property type="entry name" value="RING"/>
    <property type="match status" value="1"/>
</dbReference>
<keyword evidence="9" id="KW-0862">Zinc</keyword>
<keyword evidence="5" id="KW-0479">Metal-binding</keyword>
<feature type="region of interest" description="Disordered" evidence="12">
    <location>
        <begin position="349"/>
        <end position="374"/>
    </location>
</feature>
<evidence type="ECO:0000256" key="7">
    <source>
        <dbReference type="ARBA" id="ARBA00022771"/>
    </source>
</evidence>
<feature type="compositionally biased region" description="Polar residues" evidence="12">
    <location>
        <begin position="238"/>
        <end position="247"/>
    </location>
</feature>
<keyword evidence="15" id="KW-1185">Reference proteome</keyword>
<evidence type="ECO:0000313" key="14">
    <source>
        <dbReference type="EMBL" id="KAG2456411.1"/>
    </source>
</evidence>
<accession>A0A8X7WVR4</accession>
<evidence type="ECO:0000256" key="5">
    <source>
        <dbReference type="ARBA" id="ARBA00022723"/>
    </source>
</evidence>
<keyword evidence="4" id="KW-0808">Transferase</keyword>
<dbReference type="EC" id="2.3.2.27" evidence="3"/>
<dbReference type="EMBL" id="JAATIS010008602">
    <property type="protein sequence ID" value="KAG2456411.1"/>
    <property type="molecule type" value="Genomic_DNA"/>
</dbReference>
<dbReference type="SUPFAM" id="SSF57850">
    <property type="entry name" value="RING/U-box"/>
    <property type="match status" value="1"/>
</dbReference>
<evidence type="ECO:0000256" key="12">
    <source>
        <dbReference type="SAM" id="MobiDB-lite"/>
    </source>
</evidence>
<sequence length="635" mass="71763">MAALSSVESSVRPKAVRRGRRAGGAARELTLEEAICPVCLEIFLEPVTMPCRHSVCLPCFQRTVELSSLRCPLCRLRVSSWARRRTRDRTLINAELWELVRRSHPERCRRRMEGQGGEAVKEVILAEMILNSAFFPPPELIFRAPVHISKPGEMRQEYEKQIKKLEEEKQEDRASEELIQKILEDDRRHLDKVCVVLSDSENEEPVGGKGRHLSAFVRKVRSPSSSGKSGILLSSENSRSFSAPNLTSDKRNSWRSGSCGSGVVATPLLKTERSISPESNDSISEELNHFKPIVCSPCTPPKRLPDGRVVEPTIVKSTPRNLTRSLQKHTSYEASPSILQKWRQIEQDRLSKRASSKGTTTSMPAEEFSKDKHCTRESVSLLPDTEKQSVSGCVKLDNGLSKRSSNYSELLESHNLSCKGRQTQFCKTQRLIIDHSAEGHANVLHNTEKDQLLVKFNPVQVTCESSFSHSGPQIPRSKRLDTKNLVLLTAEDNSKNQSCEKDSHATLISRKLFDPVERTDYLDSSDVSNTKHKPTKRSQKTKHLEGGEKAKRLRTSTREGVGSECQSNSFDGFWLQKEDEDRKLAIKLQQQFDLEYRTVERQKGTPDNYLLRSWATSNSQLGHSPRRSGRNLKKT</sequence>
<proteinExistence type="predicted"/>
<feature type="region of interest" description="Disordered" evidence="12">
    <location>
        <begin position="522"/>
        <end position="564"/>
    </location>
</feature>
<feature type="compositionally biased region" description="Basic residues" evidence="12">
    <location>
        <begin position="624"/>
        <end position="635"/>
    </location>
</feature>
<comment type="subcellular location">
    <subcellularLocation>
        <location evidence="2">Nucleus</location>
    </subcellularLocation>
</comment>
<comment type="caution">
    <text evidence="14">The sequence shown here is derived from an EMBL/GenBank/DDBJ whole genome shotgun (WGS) entry which is preliminary data.</text>
</comment>
<dbReference type="AlphaFoldDB" id="A0A8X7WVR4"/>
<evidence type="ECO:0000256" key="2">
    <source>
        <dbReference type="ARBA" id="ARBA00004123"/>
    </source>
</evidence>
<evidence type="ECO:0000256" key="1">
    <source>
        <dbReference type="ARBA" id="ARBA00000900"/>
    </source>
</evidence>
<evidence type="ECO:0000256" key="11">
    <source>
        <dbReference type="PROSITE-ProRule" id="PRU00175"/>
    </source>
</evidence>
<keyword evidence="7 11" id="KW-0863">Zinc-finger</keyword>
<evidence type="ECO:0000313" key="15">
    <source>
        <dbReference type="Proteomes" id="UP000886611"/>
    </source>
</evidence>
<dbReference type="Proteomes" id="UP000886611">
    <property type="component" value="Unassembled WGS sequence"/>
</dbReference>
<reference evidence="14 15" key="1">
    <citation type="journal article" date="2021" name="Cell">
        <title>Tracing the genetic footprints of vertebrate landing in non-teleost ray-finned fishes.</title>
        <authorList>
            <person name="Bi X."/>
            <person name="Wang K."/>
            <person name="Yang L."/>
            <person name="Pan H."/>
            <person name="Jiang H."/>
            <person name="Wei Q."/>
            <person name="Fang M."/>
            <person name="Yu H."/>
            <person name="Zhu C."/>
            <person name="Cai Y."/>
            <person name="He Y."/>
            <person name="Gan X."/>
            <person name="Zeng H."/>
            <person name="Yu D."/>
            <person name="Zhu Y."/>
            <person name="Jiang H."/>
            <person name="Qiu Q."/>
            <person name="Yang H."/>
            <person name="Zhang Y.E."/>
            <person name="Wang W."/>
            <person name="Zhu M."/>
            <person name="He S."/>
            <person name="Zhang G."/>
        </authorList>
    </citation>
    <scope>NUCLEOTIDE SEQUENCE [LARGE SCALE GENOMIC DNA]</scope>
    <source>
        <strain evidence="14">Bchr_013</strain>
    </source>
</reference>
<evidence type="ECO:0000256" key="10">
    <source>
        <dbReference type="ARBA" id="ARBA00023242"/>
    </source>
</evidence>
<feature type="compositionally biased region" description="Basic residues" evidence="12">
    <location>
        <begin position="530"/>
        <end position="541"/>
    </location>
</feature>
<dbReference type="GO" id="GO:0016874">
    <property type="term" value="F:ligase activity"/>
    <property type="evidence" value="ECO:0007669"/>
    <property type="project" value="UniProtKB-KW"/>
</dbReference>
<dbReference type="InterPro" id="IPR051657">
    <property type="entry name" value="RNF168/RNF169_E3_ubiq-ligase"/>
</dbReference>
<keyword evidence="14" id="KW-0436">Ligase</keyword>
<name>A0A8X7WVR4_POLSE</name>
<evidence type="ECO:0000256" key="9">
    <source>
        <dbReference type="ARBA" id="ARBA00022833"/>
    </source>
</evidence>
<evidence type="ECO:0000259" key="13">
    <source>
        <dbReference type="PROSITE" id="PS50089"/>
    </source>
</evidence>
<dbReference type="GO" id="GO:0005634">
    <property type="term" value="C:nucleus"/>
    <property type="evidence" value="ECO:0007669"/>
    <property type="project" value="UniProtKB-SubCell"/>
</dbReference>
<keyword evidence="8" id="KW-0833">Ubl conjugation pathway</keyword>
<dbReference type="CDD" id="cd21932">
    <property type="entry name" value="MIU2_RNF168-like"/>
    <property type="match status" value="1"/>
</dbReference>
<comment type="catalytic activity">
    <reaction evidence="1">
        <text>S-ubiquitinyl-[E2 ubiquitin-conjugating enzyme]-L-cysteine + [acceptor protein]-L-lysine = [E2 ubiquitin-conjugating enzyme]-L-cysteine + N(6)-ubiquitinyl-[acceptor protein]-L-lysine.</text>
        <dbReference type="EC" id="2.3.2.27"/>
    </reaction>
</comment>
<dbReference type="GO" id="GO:0035861">
    <property type="term" value="C:site of double-strand break"/>
    <property type="evidence" value="ECO:0007669"/>
    <property type="project" value="TreeGrafter"/>
</dbReference>
<dbReference type="PANTHER" id="PTHR23328">
    <property type="entry name" value="RING-TYPE DOMAIN-CONTAINING PROTEIN"/>
    <property type="match status" value="1"/>
</dbReference>
<dbReference type="GO" id="GO:0061630">
    <property type="term" value="F:ubiquitin protein ligase activity"/>
    <property type="evidence" value="ECO:0007669"/>
    <property type="project" value="UniProtKB-EC"/>
</dbReference>
<dbReference type="InterPro" id="IPR001841">
    <property type="entry name" value="Znf_RING"/>
</dbReference>
<dbReference type="PANTHER" id="PTHR23328:SF2">
    <property type="entry name" value="E3 UBIQUITIN-PROTEIN LIGASE RNF169"/>
    <property type="match status" value="1"/>
</dbReference>
<dbReference type="PROSITE" id="PS50089">
    <property type="entry name" value="ZF_RING_2"/>
    <property type="match status" value="1"/>
</dbReference>
<dbReference type="InterPro" id="IPR013083">
    <property type="entry name" value="Znf_RING/FYVE/PHD"/>
</dbReference>
<keyword evidence="10" id="KW-0539">Nucleus</keyword>
<dbReference type="GO" id="GO:0008270">
    <property type="term" value="F:zinc ion binding"/>
    <property type="evidence" value="ECO:0007669"/>
    <property type="project" value="UniProtKB-KW"/>
</dbReference>
<dbReference type="CDD" id="cd16550">
    <property type="entry name" value="RING-HC_RNF168"/>
    <property type="match status" value="1"/>
</dbReference>
<dbReference type="Pfam" id="PF13923">
    <property type="entry name" value="zf-C3HC4_2"/>
    <property type="match status" value="1"/>
</dbReference>
<evidence type="ECO:0000256" key="4">
    <source>
        <dbReference type="ARBA" id="ARBA00022679"/>
    </source>
</evidence>